<proteinExistence type="predicted"/>
<reference evidence="1" key="1">
    <citation type="submission" date="2012-04" db="EMBL/GenBank/DDBJ databases">
        <title>The Genome Sequence of Loa loa.</title>
        <authorList>
            <consortium name="The Broad Institute Genome Sequencing Platform"/>
            <consortium name="Broad Institute Genome Sequencing Center for Infectious Disease"/>
            <person name="Nutman T.B."/>
            <person name="Fink D.L."/>
            <person name="Russ C."/>
            <person name="Young S."/>
            <person name="Zeng Q."/>
            <person name="Gargeya S."/>
            <person name="Alvarado L."/>
            <person name="Berlin A."/>
            <person name="Chapman S.B."/>
            <person name="Chen Z."/>
            <person name="Freedman E."/>
            <person name="Gellesch M."/>
            <person name="Goldberg J."/>
            <person name="Griggs A."/>
            <person name="Gujja S."/>
            <person name="Heilman E.R."/>
            <person name="Heiman D."/>
            <person name="Howarth C."/>
            <person name="Mehta T."/>
            <person name="Neiman D."/>
            <person name="Pearson M."/>
            <person name="Roberts A."/>
            <person name="Saif S."/>
            <person name="Shea T."/>
            <person name="Shenoy N."/>
            <person name="Sisk P."/>
            <person name="Stolte C."/>
            <person name="Sykes S."/>
            <person name="White J."/>
            <person name="Yandava C."/>
            <person name="Haas B."/>
            <person name="Henn M.R."/>
            <person name="Nusbaum C."/>
            <person name="Birren B."/>
        </authorList>
    </citation>
    <scope>NUCLEOTIDE SEQUENCE [LARGE SCALE GENOMIC DNA]</scope>
</reference>
<protein>
    <submittedName>
        <fullName evidence="1">Uncharacterized protein</fullName>
    </submittedName>
</protein>
<name>A0A1S0TGZ5_LOALO</name>
<accession>A0A1S0TGZ5</accession>
<dbReference type="OrthoDB" id="10562526at2759"/>
<evidence type="ECO:0000313" key="1">
    <source>
        <dbReference type="EMBL" id="EFO13431.1"/>
    </source>
</evidence>
<gene>
    <name evidence="1" type="ORF">LOAG_15098</name>
</gene>
<dbReference type="RefSeq" id="XP_003150638.1">
    <property type="nucleotide sequence ID" value="XM_003150590.1"/>
</dbReference>
<dbReference type="KEGG" id="loa:LOAG_15098"/>
<dbReference type="GeneID" id="9952583"/>
<dbReference type="EMBL" id="JH712078">
    <property type="protein sequence ID" value="EFO13431.1"/>
    <property type="molecule type" value="Genomic_DNA"/>
</dbReference>
<dbReference type="InParanoid" id="A0A1S0TGZ5"/>
<dbReference type="CTD" id="9952583"/>
<sequence>MAERCQQETSDKHQTRFRTQQSRDYNRFAFRYNPADDYSLSRQCSYRYVMGKSKSWNYSGYVMGKSKSRNYSGYVMGKSKSRNDYPGFVMDKSKSPYCLINENC</sequence>
<dbReference type="AlphaFoldDB" id="A0A1S0TGZ5"/>
<organism evidence="1">
    <name type="scientific">Loa loa</name>
    <name type="common">Eye worm</name>
    <name type="synonym">Filaria loa</name>
    <dbReference type="NCBI Taxonomy" id="7209"/>
    <lineage>
        <taxon>Eukaryota</taxon>
        <taxon>Metazoa</taxon>
        <taxon>Ecdysozoa</taxon>
        <taxon>Nematoda</taxon>
        <taxon>Chromadorea</taxon>
        <taxon>Rhabditida</taxon>
        <taxon>Spirurina</taxon>
        <taxon>Spiruromorpha</taxon>
        <taxon>Filarioidea</taxon>
        <taxon>Onchocercidae</taxon>
        <taxon>Loa</taxon>
    </lineage>
</organism>